<accession>A0A6J5E5K4</accession>
<name>A0A6J5E5K4_9BURK</name>
<keyword evidence="1" id="KW-0472">Membrane</keyword>
<proteinExistence type="predicted"/>
<gene>
    <name evidence="2" type="ORF">BPA30113_01623</name>
</gene>
<evidence type="ECO:0000256" key="1">
    <source>
        <dbReference type="SAM" id="Phobius"/>
    </source>
</evidence>
<reference evidence="2 3" key="1">
    <citation type="submission" date="2019-09" db="EMBL/GenBank/DDBJ databases">
        <authorList>
            <person name="Depoorter E."/>
        </authorList>
    </citation>
    <scope>NUCLEOTIDE SEQUENCE [LARGE SCALE GENOMIC DNA]</scope>
    <source>
        <strain evidence="2">LMG 30113</strain>
    </source>
</reference>
<evidence type="ECO:0000313" key="2">
    <source>
        <dbReference type="EMBL" id="VWB39517.1"/>
    </source>
</evidence>
<dbReference type="AlphaFoldDB" id="A0A6J5E5K4"/>
<protein>
    <submittedName>
        <fullName evidence="2">Uncharacterized protein</fullName>
    </submittedName>
</protein>
<keyword evidence="3" id="KW-1185">Reference proteome</keyword>
<dbReference type="EMBL" id="CABVQD010000003">
    <property type="protein sequence ID" value="VWB39517.1"/>
    <property type="molecule type" value="Genomic_DNA"/>
</dbReference>
<sequence length="36" mass="3955">MLNVSSVLISLAPMWAILLVASSAAAYFVFWRKAVK</sequence>
<dbReference type="Proteomes" id="UP000494330">
    <property type="component" value="Unassembled WGS sequence"/>
</dbReference>
<organism evidence="2 3">
    <name type="scientific">Burkholderia paludis</name>
    <dbReference type="NCBI Taxonomy" id="1506587"/>
    <lineage>
        <taxon>Bacteria</taxon>
        <taxon>Pseudomonadati</taxon>
        <taxon>Pseudomonadota</taxon>
        <taxon>Betaproteobacteria</taxon>
        <taxon>Burkholderiales</taxon>
        <taxon>Burkholderiaceae</taxon>
        <taxon>Burkholderia</taxon>
        <taxon>Burkholderia cepacia complex</taxon>
    </lineage>
</organism>
<keyword evidence="1" id="KW-1133">Transmembrane helix</keyword>
<feature type="transmembrane region" description="Helical" evidence="1">
    <location>
        <begin position="6"/>
        <end position="30"/>
    </location>
</feature>
<keyword evidence="1" id="KW-0812">Transmembrane</keyword>
<evidence type="ECO:0000313" key="3">
    <source>
        <dbReference type="Proteomes" id="UP000494330"/>
    </source>
</evidence>